<dbReference type="AlphaFoldDB" id="A0A699GUZ9"/>
<reference evidence="2" key="1">
    <citation type="journal article" date="2019" name="Sci. Rep.">
        <title>Draft genome of Tanacetum cinerariifolium, the natural source of mosquito coil.</title>
        <authorList>
            <person name="Yamashiro T."/>
            <person name="Shiraishi A."/>
            <person name="Satake H."/>
            <person name="Nakayama K."/>
        </authorList>
    </citation>
    <scope>NUCLEOTIDE SEQUENCE</scope>
</reference>
<feature type="transmembrane region" description="Helical" evidence="1">
    <location>
        <begin position="122"/>
        <end position="144"/>
    </location>
</feature>
<keyword evidence="1" id="KW-0472">Membrane</keyword>
<evidence type="ECO:0000256" key="1">
    <source>
        <dbReference type="SAM" id="Phobius"/>
    </source>
</evidence>
<keyword evidence="1" id="KW-0812">Transmembrane</keyword>
<organism evidence="2">
    <name type="scientific">Tanacetum cinerariifolium</name>
    <name type="common">Dalmatian daisy</name>
    <name type="synonym">Chrysanthemum cinerariifolium</name>
    <dbReference type="NCBI Taxonomy" id="118510"/>
    <lineage>
        <taxon>Eukaryota</taxon>
        <taxon>Viridiplantae</taxon>
        <taxon>Streptophyta</taxon>
        <taxon>Embryophyta</taxon>
        <taxon>Tracheophyta</taxon>
        <taxon>Spermatophyta</taxon>
        <taxon>Magnoliopsida</taxon>
        <taxon>eudicotyledons</taxon>
        <taxon>Gunneridae</taxon>
        <taxon>Pentapetalae</taxon>
        <taxon>asterids</taxon>
        <taxon>campanulids</taxon>
        <taxon>Asterales</taxon>
        <taxon>Asteraceae</taxon>
        <taxon>Asteroideae</taxon>
        <taxon>Anthemideae</taxon>
        <taxon>Anthemidinae</taxon>
        <taxon>Tanacetum</taxon>
    </lineage>
</organism>
<gene>
    <name evidence="2" type="ORF">Tci_115635</name>
</gene>
<accession>A0A699GUZ9</accession>
<keyword evidence="1" id="KW-1133">Transmembrane helix</keyword>
<sequence>MARLPTYRASQDEYMGVWFRCEVANMVEVRSTAVIFHKELKERVESRRVLINHLEKVRGCPTYGWLKPLKENHVEDLEQLGIVNGLVARTYATVCKREIDVPQMDVSVTVGLEAVGVRLSGFGGWVGVGISALVISSSSFVVVVRHGRNLSNFMWRAKTNIIMYIYQKERQEIRDNSQNSLRMGEWEIGRSCKEDRASLDEYMGVWFRCEVAKTVEVHSAAFIFRKELEERVESRCVLINHLEKVRGCPTYGWLKPLKENHIEDLEQMYAAVSKRERERERVMWLRWTSKHGWGVFFWELVIEVSV</sequence>
<proteinExistence type="predicted"/>
<name>A0A699GUZ9_TANCI</name>
<protein>
    <submittedName>
        <fullName evidence="2">Uncharacterized protein</fullName>
    </submittedName>
</protein>
<evidence type="ECO:0000313" key="2">
    <source>
        <dbReference type="EMBL" id="GEV43658.1"/>
    </source>
</evidence>
<comment type="caution">
    <text evidence="2">The sequence shown here is derived from an EMBL/GenBank/DDBJ whole genome shotgun (WGS) entry which is preliminary data.</text>
</comment>
<dbReference type="EMBL" id="BKCJ010023476">
    <property type="protein sequence ID" value="GEV43658.1"/>
    <property type="molecule type" value="Genomic_DNA"/>
</dbReference>